<feature type="region of interest" description="Disordered" evidence="1">
    <location>
        <begin position="61"/>
        <end position="100"/>
    </location>
</feature>
<evidence type="ECO:0000313" key="3">
    <source>
        <dbReference type="EMBL" id="MFC3492907.1"/>
    </source>
</evidence>
<gene>
    <name evidence="3" type="ORF">ACFO8M_10470</name>
</gene>
<accession>A0ABV7PZA3</accession>
<dbReference type="Proteomes" id="UP001595712">
    <property type="component" value="Unassembled WGS sequence"/>
</dbReference>
<evidence type="ECO:0000256" key="2">
    <source>
        <dbReference type="SAM" id="SignalP"/>
    </source>
</evidence>
<feature type="signal peptide" evidence="2">
    <location>
        <begin position="1"/>
        <end position="24"/>
    </location>
</feature>
<organism evidence="3 4">
    <name type="scientific">Glycomyces rhizosphaerae</name>
    <dbReference type="NCBI Taxonomy" id="2054422"/>
    <lineage>
        <taxon>Bacteria</taxon>
        <taxon>Bacillati</taxon>
        <taxon>Actinomycetota</taxon>
        <taxon>Actinomycetes</taxon>
        <taxon>Glycomycetales</taxon>
        <taxon>Glycomycetaceae</taxon>
        <taxon>Glycomyces</taxon>
    </lineage>
</organism>
<name>A0ABV7PZA3_9ACTN</name>
<reference evidence="4" key="1">
    <citation type="journal article" date="2019" name="Int. J. Syst. Evol. Microbiol.">
        <title>The Global Catalogue of Microorganisms (GCM) 10K type strain sequencing project: providing services to taxonomists for standard genome sequencing and annotation.</title>
        <authorList>
            <consortium name="The Broad Institute Genomics Platform"/>
            <consortium name="The Broad Institute Genome Sequencing Center for Infectious Disease"/>
            <person name="Wu L."/>
            <person name="Ma J."/>
        </authorList>
    </citation>
    <scope>NUCLEOTIDE SEQUENCE [LARGE SCALE GENOMIC DNA]</scope>
    <source>
        <strain evidence="4">CGMCC 4.7396</strain>
    </source>
</reference>
<dbReference type="EMBL" id="JBHRWO010000010">
    <property type="protein sequence ID" value="MFC3492907.1"/>
    <property type="molecule type" value="Genomic_DNA"/>
</dbReference>
<sequence length="100" mass="10675">MNPTLGRRLRLGTIAAAVVSTLTAGPRSAVSAQAAQGRAVDDDVTGQWQDGFTASVETADLGEPSSRWGTSNGFLGRRHGGLHGRQDRHDPDRHRLLDDT</sequence>
<keyword evidence="4" id="KW-1185">Reference proteome</keyword>
<feature type="chain" id="PRO_5045730597" evidence="2">
    <location>
        <begin position="25"/>
        <end position="100"/>
    </location>
</feature>
<evidence type="ECO:0000313" key="4">
    <source>
        <dbReference type="Proteomes" id="UP001595712"/>
    </source>
</evidence>
<keyword evidence="2" id="KW-0732">Signal</keyword>
<feature type="compositionally biased region" description="Basic and acidic residues" evidence="1">
    <location>
        <begin position="84"/>
        <end position="100"/>
    </location>
</feature>
<comment type="caution">
    <text evidence="3">The sequence shown here is derived from an EMBL/GenBank/DDBJ whole genome shotgun (WGS) entry which is preliminary data.</text>
</comment>
<dbReference type="RefSeq" id="WP_387974356.1">
    <property type="nucleotide sequence ID" value="NZ_JBHRWO010000010.1"/>
</dbReference>
<proteinExistence type="predicted"/>
<evidence type="ECO:0000256" key="1">
    <source>
        <dbReference type="SAM" id="MobiDB-lite"/>
    </source>
</evidence>
<protein>
    <submittedName>
        <fullName evidence="3">Uncharacterized protein</fullName>
    </submittedName>
</protein>